<feature type="transmembrane region" description="Helical" evidence="2">
    <location>
        <begin position="245"/>
        <end position="269"/>
    </location>
</feature>
<keyword evidence="2" id="KW-1133">Transmembrane helix</keyword>
<dbReference type="Proteomes" id="UP000316215">
    <property type="component" value="Chromosome"/>
</dbReference>
<feature type="region of interest" description="Disordered" evidence="1">
    <location>
        <begin position="318"/>
        <end position="349"/>
    </location>
</feature>
<dbReference type="AlphaFoldDB" id="A0A514JK92"/>
<feature type="region of interest" description="Disordered" evidence="1">
    <location>
        <begin position="52"/>
        <end position="82"/>
    </location>
</feature>
<dbReference type="EMBL" id="CP022310">
    <property type="protein sequence ID" value="QDI67730.1"/>
    <property type="molecule type" value="Genomic_DNA"/>
</dbReference>
<feature type="compositionally biased region" description="Low complexity" evidence="1">
    <location>
        <begin position="323"/>
        <end position="334"/>
    </location>
</feature>
<keyword evidence="4" id="KW-1185">Reference proteome</keyword>
<proteinExistence type="predicted"/>
<sequence>MTERPSVFRRAAAGVVGAGGPAHRPPTIVQQRHLPLGRRLLVSLLGVRVRPDRSATAPASVPQVSERRPGEAGLGPRTLPDSAVRPAERYADPAALLREDRIAYERLLDQALTSFAHSSEPAADPWPGSEQLRTMALQAREVVMAVAAAEYQHFLRVRAERLRTSAGMFGWGGPADARTRRVAAAGAASPPPGAARRPAPQPVPYAPRGRARRKSVPAVAAVLLGVAAVTLLLLALGPAGLEHDLAPGLVTVGLCLASATAGLVLGALLRRPRRRHYRRTLPAGRNDDPYAEVERARQAWLTALLERGILPFLRQAVDDAGGPAAEPPRTTRAPHAGDREPREPGRPPE</sequence>
<evidence type="ECO:0000313" key="3">
    <source>
        <dbReference type="EMBL" id="QDI67730.1"/>
    </source>
</evidence>
<evidence type="ECO:0000256" key="1">
    <source>
        <dbReference type="SAM" id="MobiDB-lite"/>
    </source>
</evidence>
<dbReference type="KEGG" id="sast:CD934_02920"/>
<accession>A0A514JK92</accession>
<feature type="transmembrane region" description="Helical" evidence="2">
    <location>
        <begin position="218"/>
        <end position="239"/>
    </location>
</feature>
<feature type="compositionally biased region" description="Basic and acidic residues" evidence="1">
    <location>
        <begin position="335"/>
        <end position="349"/>
    </location>
</feature>
<gene>
    <name evidence="3" type="ORF">CD934_02920</name>
</gene>
<keyword evidence="2" id="KW-0812">Transmembrane</keyword>
<evidence type="ECO:0000256" key="2">
    <source>
        <dbReference type="SAM" id="Phobius"/>
    </source>
</evidence>
<reference evidence="3 4" key="1">
    <citation type="submission" date="2017-07" db="EMBL/GenBank/DDBJ databases">
        <title>The Complete Genome of Streptomyces asterosporus-ZSY.</title>
        <authorList>
            <person name="Zhang S."/>
        </authorList>
    </citation>
    <scope>NUCLEOTIDE SEQUENCE [LARGE SCALE GENOMIC DNA]</scope>
    <source>
        <strain evidence="3 4">DSM 41452</strain>
    </source>
</reference>
<organism evidence="3 4">
    <name type="scientific">Streptomyces calvus</name>
    <dbReference type="NCBI Taxonomy" id="67282"/>
    <lineage>
        <taxon>Bacteria</taxon>
        <taxon>Bacillati</taxon>
        <taxon>Actinomycetota</taxon>
        <taxon>Actinomycetes</taxon>
        <taxon>Kitasatosporales</taxon>
        <taxon>Streptomycetaceae</taxon>
        <taxon>Streptomyces</taxon>
    </lineage>
</organism>
<dbReference type="RefSeq" id="WP_142231123.1">
    <property type="nucleotide sequence ID" value="NZ_CP022310.1"/>
</dbReference>
<evidence type="ECO:0000313" key="4">
    <source>
        <dbReference type="Proteomes" id="UP000316215"/>
    </source>
</evidence>
<name>A0A514JK92_9ACTN</name>
<feature type="region of interest" description="Disordered" evidence="1">
    <location>
        <begin position="185"/>
        <end position="210"/>
    </location>
</feature>
<keyword evidence="2" id="KW-0472">Membrane</keyword>
<feature type="compositionally biased region" description="Pro residues" evidence="1">
    <location>
        <begin position="189"/>
        <end position="205"/>
    </location>
</feature>
<protein>
    <submittedName>
        <fullName evidence="3">Uncharacterized protein</fullName>
    </submittedName>
</protein>